<keyword evidence="2" id="KW-1185">Reference proteome</keyword>
<name>E2BS27_HARSA</name>
<dbReference type="InParanoid" id="E2BS27"/>
<accession>E2BS27</accession>
<dbReference type="PANTHER" id="PTHR33053">
    <property type="entry name" value="PROTEIN, PUTATIVE-RELATED"/>
    <property type="match status" value="1"/>
</dbReference>
<evidence type="ECO:0008006" key="3">
    <source>
        <dbReference type="Google" id="ProtNLM"/>
    </source>
</evidence>
<evidence type="ECO:0000313" key="2">
    <source>
        <dbReference type="Proteomes" id="UP000008237"/>
    </source>
</evidence>
<dbReference type="AlphaFoldDB" id="E2BS27"/>
<dbReference type="EMBL" id="GL450109">
    <property type="protein sequence ID" value="EFN81503.1"/>
    <property type="molecule type" value="Genomic_DNA"/>
</dbReference>
<dbReference type="OrthoDB" id="10028922at2759"/>
<gene>
    <name evidence="1" type="ORF">EAI_07181</name>
</gene>
<dbReference type="STRING" id="610380.E2BS27"/>
<feature type="non-terminal residue" evidence="1">
    <location>
        <position position="237"/>
    </location>
</feature>
<feature type="non-terminal residue" evidence="1">
    <location>
        <position position="1"/>
    </location>
</feature>
<sequence>LHLVYLGNMKRLIQFWYKGPKNIRLLNNTFTLLSEKLISMSKFINKEFMRKPRHMTEIDRWKGTELRQFLLYTGPIVLQNVLPTHIYIHFLSLSIAIRILSDEKLCQTLNQYANELLVWFMTQYKNIYGGHNVIYNVHNLIHLATDVKNFGPLENFSCFKYESYLGKLKSKVRASGKPLHQIVNRLYEENFINGVIYNKDNKSFITKSYPIILYKNVNDKIIIKCLQYRTFIISKHK</sequence>
<organism evidence="2">
    <name type="scientific">Harpegnathos saltator</name>
    <name type="common">Jerdon's jumping ant</name>
    <dbReference type="NCBI Taxonomy" id="610380"/>
    <lineage>
        <taxon>Eukaryota</taxon>
        <taxon>Metazoa</taxon>
        <taxon>Ecdysozoa</taxon>
        <taxon>Arthropoda</taxon>
        <taxon>Hexapoda</taxon>
        <taxon>Insecta</taxon>
        <taxon>Pterygota</taxon>
        <taxon>Neoptera</taxon>
        <taxon>Endopterygota</taxon>
        <taxon>Hymenoptera</taxon>
        <taxon>Apocrita</taxon>
        <taxon>Aculeata</taxon>
        <taxon>Formicoidea</taxon>
        <taxon>Formicidae</taxon>
        <taxon>Ponerinae</taxon>
        <taxon>Ponerini</taxon>
        <taxon>Harpegnathos</taxon>
    </lineage>
</organism>
<evidence type="ECO:0000313" key="1">
    <source>
        <dbReference type="EMBL" id="EFN81503.1"/>
    </source>
</evidence>
<proteinExistence type="predicted"/>
<dbReference type="PANTHER" id="PTHR33053:SF24">
    <property type="entry name" value="TRANSPOSASE DOMAIN-CONTAINING PROTEIN"/>
    <property type="match status" value="1"/>
</dbReference>
<dbReference type="OMA" id="IHICDDI"/>
<dbReference type="Proteomes" id="UP000008237">
    <property type="component" value="Unassembled WGS sequence"/>
</dbReference>
<reference evidence="1 2" key="1">
    <citation type="journal article" date="2010" name="Science">
        <title>Genomic comparison of the ants Camponotus floridanus and Harpegnathos saltator.</title>
        <authorList>
            <person name="Bonasio R."/>
            <person name="Zhang G."/>
            <person name="Ye C."/>
            <person name="Mutti N.S."/>
            <person name="Fang X."/>
            <person name="Qin N."/>
            <person name="Donahue G."/>
            <person name="Yang P."/>
            <person name="Li Q."/>
            <person name="Li C."/>
            <person name="Zhang P."/>
            <person name="Huang Z."/>
            <person name="Berger S.L."/>
            <person name="Reinberg D."/>
            <person name="Wang J."/>
            <person name="Liebig J."/>
        </authorList>
    </citation>
    <scope>NUCLEOTIDE SEQUENCE [LARGE SCALE GENOMIC DNA]</scope>
    <source>
        <strain evidence="1 2">R22 G/1</strain>
    </source>
</reference>
<protein>
    <recommendedName>
        <fullName evidence="3">DUF4218 domain-containing protein</fullName>
    </recommendedName>
</protein>